<reference evidence="1" key="3">
    <citation type="submission" date="2025-09" db="UniProtKB">
        <authorList>
            <consortium name="Ensembl"/>
        </authorList>
    </citation>
    <scope>IDENTIFICATION</scope>
</reference>
<reference evidence="1" key="2">
    <citation type="submission" date="2025-08" db="UniProtKB">
        <authorList>
            <consortium name="Ensembl"/>
        </authorList>
    </citation>
    <scope>IDENTIFICATION</scope>
</reference>
<sequence>MLVENLVEEFEMEDKSWYDHQDLQQDLQLALEDSLQQMYTTNQEQLQETEYLTKQVELLWQMNEQHAKVYEQLDVTARELAETNQKLVADSKASQQKILSLTETIECLQMNIDHLQSQVEELKSSSQRRRSQGRQHDQEKSAPSFSSLKELYDLRQHFVYDHVFAEKITSLPSQQSPDEEENEHLKKTVTMLQAQLSLERQKRVTMEEEYGLVLKNSELEQQLGATDMAEMWQMLQAEHPFVNGVEKLVPDPLFVPFKKPGQRLLDEMLLTLPEVHRKPLKRSSSETVLSSLAGSNIMRGHEETCIRWAQAVKQRSISLLHEVDTQYSALKVKYQELLKKCQQEEDSLSHKTVQTSRAPAKDLAALNAQPKPNTLSWDPASVTSEPISSPTTSTPPEYKALFKEIFSRIKKTKQEIDEQNQIPISLLSFLSEPPAPRCSYSLPTIPVHVCDLLQKCLSATLC</sequence>
<dbReference type="Ensembl" id="ENSOART00020021638.2">
    <property type="protein sequence ID" value="ENSOARP00020017918.1"/>
    <property type="gene ID" value="ENSOARG00020014128.2"/>
</dbReference>
<proteinExistence type="predicted"/>
<accession>A0AC11BPA2</accession>
<name>A0AC11BPA2_SHEEP</name>
<evidence type="ECO:0000313" key="1">
    <source>
        <dbReference type="Ensembl" id="ENSOARP00020017918.1"/>
    </source>
</evidence>
<organism evidence="1">
    <name type="scientific">Ovis aries</name>
    <name type="common">Sheep</name>
    <dbReference type="NCBI Taxonomy" id="9940"/>
    <lineage>
        <taxon>Eukaryota</taxon>
        <taxon>Metazoa</taxon>
        <taxon>Chordata</taxon>
        <taxon>Craniata</taxon>
        <taxon>Vertebrata</taxon>
        <taxon>Euteleostomi</taxon>
        <taxon>Mammalia</taxon>
        <taxon>Eutheria</taxon>
        <taxon>Laurasiatheria</taxon>
        <taxon>Artiodactyla</taxon>
        <taxon>Ruminantia</taxon>
        <taxon>Pecora</taxon>
        <taxon>Bovidae</taxon>
        <taxon>Caprinae</taxon>
        <taxon>Ovis</taxon>
    </lineage>
</organism>
<protein>
    <submittedName>
        <fullName evidence="1">Uncharacterized protein</fullName>
    </submittedName>
</protein>
<reference evidence="1" key="1">
    <citation type="submission" date="2020-11" db="EMBL/GenBank/DDBJ databases">
        <authorList>
            <person name="Davenport K.M."/>
            <person name="Bickhart D.M."/>
            <person name="Smith T.P.L."/>
            <person name="Murdoch B.M."/>
            <person name="Rosen B.D."/>
        </authorList>
    </citation>
    <scope>NUCLEOTIDE SEQUENCE [LARGE SCALE GENOMIC DNA]</scope>
    <source>
        <strain evidence="1">OAR_USU_Benz2616</strain>
    </source>
</reference>